<evidence type="ECO:0000313" key="4">
    <source>
        <dbReference type="EMBL" id="CAB4223113.1"/>
    </source>
</evidence>
<dbReference type="EMBL" id="LR796944">
    <property type="protein sequence ID" value="CAB4177080.1"/>
    <property type="molecule type" value="Genomic_DNA"/>
</dbReference>
<reference evidence="3" key="1">
    <citation type="submission" date="2020-05" db="EMBL/GenBank/DDBJ databases">
        <authorList>
            <person name="Chiriac C."/>
            <person name="Salcher M."/>
            <person name="Ghai R."/>
            <person name="Kavagutti S V."/>
        </authorList>
    </citation>
    <scope>NUCLEOTIDE SEQUENCE</scope>
</reference>
<dbReference type="EMBL" id="LR796815">
    <property type="protein sequence ID" value="CAB4168042.1"/>
    <property type="molecule type" value="Genomic_DNA"/>
</dbReference>
<protein>
    <submittedName>
        <fullName evidence="3">Uncharacterized protein</fullName>
    </submittedName>
</protein>
<sequence length="50" mass="4942">MKSLYIVALGLMLSAPVMASDAVAPAAPVVKKVKPAAPVVKPTAPAAATK</sequence>
<organism evidence="3">
    <name type="scientific">uncultured Caudovirales phage</name>
    <dbReference type="NCBI Taxonomy" id="2100421"/>
    <lineage>
        <taxon>Viruses</taxon>
        <taxon>Duplodnaviria</taxon>
        <taxon>Heunggongvirae</taxon>
        <taxon>Uroviricota</taxon>
        <taxon>Caudoviricetes</taxon>
        <taxon>Peduoviridae</taxon>
        <taxon>Maltschvirus</taxon>
        <taxon>Maltschvirus maltsch</taxon>
    </lineage>
</organism>
<evidence type="ECO:0000313" key="3">
    <source>
        <dbReference type="EMBL" id="CAB4177080.1"/>
    </source>
</evidence>
<name>A0A6J5PYM4_9CAUD</name>
<dbReference type="EMBL" id="LR796858">
    <property type="protein sequence ID" value="CAB4170781.1"/>
    <property type="molecule type" value="Genomic_DNA"/>
</dbReference>
<proteinExistence type="predicted"/>
<accession>A0A6J5PYM4</accession>
<gene>
    <name evidence="4" type="ORF">UFOVP1666_135</name>
    <name evidence="1" type="ORF">UFOVP867_90</name>
    <name evidence="2" type="ORF">UFOVP913_108</name>
    <name evidence="3" type="ORF">UFOVP993_161</name>
</gene>
<dbReference type="EMBL" id="LR797534">
    <property type="protein sequence ID" value="CAB4223113.1"/>
    <property type="molecule type" value="Genomic_DNA"/>
</dbReference>
<evidence type="ECO:0000313" key="1">
    <source>
        <dbReference type="EMBL" id="CAB4168042.1"/>
    </source>
</evidence>
<evidence type="ECO:0000313" key="2">
    <source>
        <dbReference type="EMBL" id="CAB4170781.1"/>
    </source>
</evidence>